<dbReference type="InterPro" id="IPR038332">
    <property type="entry name" value="PPE_sf"/>
</dbReference>
<proteinExistence type="predicted"/>
<dbReference type="SUPFAM" id="SSF140459">
    <property type="entry name" value="PE/PPE dimer-like"/>
    <property type="match status" value="1"/>
</dbReference>
<dbReference type="RefSeq" id="WP_067641173.1">
    <property type="nucleotide sequence ID" value="NZ_JAAXOM010000004.1"/>
</dbReference>
<evidence type="ECO:0000313" key="3">
    <source>
        <dbReference type="Proteomes" id="UP000572007"/>
    </source>
</evidence>
<gene>
    <name evidence="2" type="ORF">HGA10_15505</name>
</gene>
<dbReference type="Pfam" id="PF00934">
    <property type="entry name" value="PE"/>
    <property type="match status" value="1"/>
</dbReference>
<protein>
    <submittedName>
        <fullName evidence="2">PE family protein</fullName>
    </submittedName>
</protein>
<evidence type="ECO:0000313" key="2">
    <source>
        <dbReference type="EMBL" id="NKX88710.1"/>
    </source>
</evidence>
<accession>A0A846W7Q0</accession>
<name>A0A846W7Q0_9NOCA</name>
<dbReference type="InterPro" id="IPR000084">
    <property type="entry name" value="PE-PGRS_N"/>
</dbReference>
<reference evidence="2 3" key="1">
    <citation type="submission" date="2020-04" db="EMBL/GenBank/DDBJ databases">
        <title>MicrobeNet Type strains.</title>
        <authorList>
            <person name="Nicholson A.C."/>
        </authorList>
    </citation>
    <scope>NUCLEOTIDE SEQUENCE [LARGE SCALE GENOMIC DNA]</scope>
    <source>
        <strain evidence="2 3">DSM 44960</strain>
    </source>
</reference>
<dbReference type="EMBL" id="JAAXOM010000004">
    <property type="protein sequence ID" value="NKX88710.1"/>
    <property type="molecule type" value="Genomic_DNA"/>
</dbReference>
<dbReference type="AlphaFoldDB" id="A0A846W7Q0"/>
<feature type="domain" description="PE" evidence="1">
    <location>
        <begin position="10"/>
        <end position="94"/>
    </location>
</feature>
<comment type="caution">
    <text evidence="2">The sequence shown here is derived from an EMBL/GenBank/DDBJ whole genome shotgun (WGS) entry which is preliminary data.</text>
</comment>
<organism evidence="2 3">
    <name type="scientific">Nocardia coubleae</name>
    <dbReference type="NCBI Taxonomy" id="356147"/>
    <lineage>
        <taxon>Bacteria</taxon>
        <taxon>Bacillati</taxon>
        <taxon>Actinomycetota</taxon>
        <taxon>Actinomycetes</taxon>
        <taxon>Mycobacteriales</taxon>
        <taxon>Nocardiaceae</taxon>
        <taxon>Nocardia</taxon>
    </lineage>
</organism>
<dbReference type="Proteomes" id="UP000572007">
    <property type="component" value="Unassembled WGS sequence"/>
</dbReference>
<dbReference type="Gene3D" id="1.10.287.850">
    <property type="entry name" value="HP0062-like domain"/>
    <property type="match status" value="1"/>
</dbReference>
<keyword evidence="3" id="KW-1185">Reference proteome</keyword>
<sequence length="101" mass="10342">MTDTFEFDSTAASKAAAALDGIADRLTTELTAVAPALRVAPAGTDEVSARAATTANSVADDYLAGAEAGAHEMNKLAATLRSQVADFDRMETDNTSGFTGK</sequence>
<evidence type="ECO:0000259" key="1">
    <source>
        <dbReference type="Pfam" id="PF00934"/>
    </source>
</evidence>